<comment type="subcellular location">
    <subcellularLocation>
        <location evidence="1">Nucleus</location>
    </subcellularLocation>
</comment>
<feature type="region of interest" description="Disordered" evidence="7">
    <location>
        <begin position="1"/>
        <end position="35"/>
    </location>
</feature>
<dbReference type="Gramene" id="AUR62000786-RA">
    <property type="protein sequence ID" value="AUR62000786-RA:cds"/>
    <property type="gene ID" value="AUR62000786"/>
</dbReference>
<dbReference type="Pfam" id="PF02362">
    <property type="entry name" value="B3"/>
    <property type="match status" value="2"/>
</dbReference>
<evidence type="ECO:0000256" key="2">
    <source>
        <dbReference type="ARBA" id="ARBA00022737"/>
    </source>
</evidence>
<dbReference type="CDD" id="cd10017">
    <property type="entry name" value="B3_DNA"/>
    <property type="match status" value="1"/>
</dbReference>
<keyword evidence="10" id="KW-1185">Reference proteome</keyword>
<sequence>MAKREQGTSSYSDETKDSQPRSEPKVVDGTMLKPKRGRPFKMNDLRYLPGFFKIYLPEYNSKELVIPRDFVRNFSGKIDKNVNLRNLQGKTWKMDYNGNATFTVEIFGVNGCKKEEATATNGQPHVDARGTKTKSQVTTNVRRRTIPLNNIRFRRVYEGCLYDLFIPAGIFKTYNIVAPKPNHSGTILLRNQRGYSLEVKFWKRVDRFALSHGWREFQINSDIDKGDECEFEVILGEGRKIKEIILLQVRPTNSS</sequence>
<evidence type="ECO:0000256" key="6">
    <source>
        <dbReference type="ARBA" id="ARBA00023242"/>
    </source>
</evidence>
<keyword evidence="4" id="KW-0238">DNA-binding</keyword>
<dbReference type="GO" id="GO:0003677">
    <property type="term" value="F:DNA binding"/>
    <property type="evidence" value="ECO:0007669"/>
    <property type="project" value="UniProtKB-KW"/>
</dbReference>
<dbReference type="AlphaFoldDB" id="A0A803KP30"/>
<dbReference type="InterPro" id="IPR003340">
    <property type="entry name" value="B3_DNA-bd"/>
</dbReference>
<evidence type="ECO:0000313" key="9">
    <source>
        <dbReference type="EnsemblPlants" id="AUR62000786-RA:cds"/>
    </source>
</evidence>
<reference evidence="9" key="1">
    <citation type="journal article" date="2017" name="Nature">
        <title>The genome of Chenopodium quinoa.</title>
        <authorList>
            <person name="Jarvis D.E."/>
            <person name="Ho Y.S."/>
            <person name="Lightfoot D.J."/>
            <person name="Schmoeckel S.M."/>
            <person name="Li B."/>
            <person name="Borm T.J.A."/>
            <person name="Ohyanagi H."/>
            <person name="Mineta K."/>
            <person name="Michell C.T."/>
            <person name="Saber N."/>
            <person name="Kharbatia N.M."/>
            <person name="Rupper R.R."/>
            <person name="Sharp A.R."/>
            <person name="Dally N."/>
            <person name="Boughton B.A."/>
            <person name="Woo Y.H."/>
            <person name="Gao G."/>
            <person name="Schijlen E.G.W.M."/>
            <person name="Guo X."/>
            <person name="Momin A.A."/>
            <person name="Negrao S."/>
            <person name="Al-Babili S."/>
            <person name="Gehring C."/>
            <person name="Roessner U."/>
            <person name="Jung C."/>
            <person name="Murphy K."/>
            <person name="Arold S.T."/>
            <person name="Gojobori T."/>
            <person name="van der Linden C.G."/>
            <person name="van Loo E.N."/>
            <person name="Jellen E.N."/>
            <person name="Maughan P.J."/>
            <person name="Tester M."/>
        </authorList>
    </citation>
    <scope>NUCLEOTIDE SEQUENCE [LARGE SCALE GENOMIC DNA]</scope>
    <source>
        <strain evidence="9">cv. PI 614886</strain>
    </source>
</reference>
<evidence type="ECO:0000256" key="3">
    <source>
        <dbReference type="ARBA" id="ARBA00023015"/>
    </source>
</evidence>
<dbReference type="Proteomes" id="UP000596660">
    <property type="component" value="Unplaced"/>
</dbReference>
<feature type="compositionally biased region" description="Basic and acidic residues" evidence="7">
    <location>
        <begin position="13"/>
        <end position="26"/>
    </location>
</feature>
<organism evidence="9 10">
    <name type="scientific">Chenopodium quinoa</name>
    <name type="common">Quinoa</name>
    <dbReference type="NCBI Taxonomy" id="63459"/>
    <lineage>
        <taxon>Eukaryota</taxon>
        <taxon>Viridiplantae</taxon>
        <taxon>Streptophyta</taxon>
        <taxon>Embryophyta</taxon>
        <taxon>Tracheophyta</taxon>
        <taxon>Spermatophyta</taxon>
        <taxon>Magnoliopsida</taxon>
        <taxon>eudicotyledons</taxon>
        <taxon>Gunneridae</taxon>
        <taxon>Pentapetalae</taxon>
        <taxon>Caryophyllales</taxon>
        <taxon>Chenopodiaceae</taxon>
        <taxon>Chenopodioideae</taxon>
        <taxon>Atripliceae</taxon>
        <taxon>Chenopodium</taxon>
    </lineage>
</organism>
<feature type="domain" description="TF-B3" evidence="8">
    <location>
        <begin position="51"/>
        <end position="104"/>
    </location>
</feature>
<dbReference type="PANTHER" id="PTHR31674">
    <property type="entry name" value="B3 DOMAIN-CONTAINING PROTEIN REM-LIKE 3-RELATED"/>
    <property type="match status" value="1"/>
</dbReference>
<dbReference type="Gene3D" id="2.40.330.10">
    <property type="entry name" value="DNA-binding pseudobarrel domain"/>
    <property type="match status" value="2"/>
</dbReference>
<keyword evidence="2" id="KW-0677">Repeat</keyword>
<proteinExistence type="predicted"/>
<keyword evidence="3" id="KW-0805">Transcription regulation</keyword>
<accession>A0A803KP30</accession>
<keyword evidence="5" id="KW-0804">Transcription</keyword>
<dbReference type="GO" id="GO:0005634">
    <property type="term" value="C:nucleus"/>
    <property type="evidence" value="ECO:0007669"/>
    <property type="project" value="UniProtKB-SubCell"/>
</dbReference>
<evidence type="ECO:0000256" key="4">
    <source>
        <dbReference type="ARBA" id="ARBA00023125"/>
    </source>
</evidence>
<evidence type="ECO:0000259" key="8">
    <source>
        <dbReference type="Pfam" id="PF02362"/>
    </source>
</evidence>
<protein>
    <recommendedName>
        <fullName evidence="8">TF-B3 domain-containing protein</fullName>
    </recommendedName>
</protein>
<feature type="domain" description="TF-B3" evidence="8">
    <location>
        <begin position="164"/>
        <end position="238"/>
    </location>
</feature>
<dbReference type="PANTHER" id="PTHR31674:SF62">
    <property type="entry name" value="B3 DOMAIN-CONTAINING PROTEIN REM14-RELATED"/>
    <property type="match status" value="1"/>
</dbReference>
<dbReference type="InterPro" id="IPR015300">
    <property type="entry name" value="DNA-bd_pseudobarrel_sf"/>
</dbReference>
<evidence type="ECO:0000256" key="7">
    <source>
        <dbReference type="SAM" id="MobiDB-lite"/>
    </source>
</evidence>
<reference evidence="9" key="2">
    <citation type="submission" date="2021-03" db="UniProtKB">
        <authorList>
            <consortium name="EnsemblPlants"/>
        </authorList>
    </citation>
    <scope>IDENTIFICATION</scope>
</reference>
<evidence type="ECO:0000313" key="10">
    <source>
        <dbReference type="Proteomes" id="UP000596660"/>
    </source>
</evidence>
<evidence type="ECO:0000256" key="5">
    <source>
        <dbReference type="ARBA" id="ARBA00023163"/>
    </source>
</evidence>
<dbReference type="EnsemblPlants" id="AUR62000786-RA">
    <property type="protein sequence ID" value="AUR62000786-RA:cds"/>
    <property type="gene ID" value="AUR62000786"/>
</dbReference>
<name>A0A803KP30_CHEQI</name>
<keyword evidence="6" id="KW-0539">Nucleus</keyword>
<dbReference type="InterPro" id="IPR039218">
    <property type="entry name" value="REM_fam"/>
</dbReference>
<dbReference type="SUPFAM" id="SSF101936">
    <property type="entry name" value="DNA-binding pseudobarrel domain"/>
    <property type="match status" value="2"/>
</dbReference>
<evidence type="ECO:0000256" key="1">
    <source>
        <dbReference type="ARBA" id="ARBA00004123"/>
    </source>
</evidence>